<dbReference type="Gene3D" id="1.10.10.60">
    <property type="entry name" value="Homeodomain-like"/>
    <property type="match status" value="1"/>
</dbReference>
<sequence length="101" mass="11567">MSDPNDLADEIHQNAELLVDEIWELRGQNKLLLEEVKRLQETMKRAWSGIGPGRPNRPKLSWQDAQDIRNAYNAGEKQKDLAAKYGVNSATISRIIRGVYY</sequence>
<name>A0A0N7E4I0_9CAUD</name>
<keyword evidence="2" id="KW-1185">Reference proteome</keyword>
<dbReference type="KEGG" id="vg:26517083"/>
<reference evidence="1 2" key="1">
    <citation type="journal article" date="2016" name="Arch. Virol.">
        <title>Genome sequence of a cluster A13 mycobacteriophage detected in Mycobacterium phlei over a half century ago.</title>
        <authorList>
            <person name="Marton S."/>
            <person name="Feher E."/>
            <person name="Horvath B."/>
            <person name="Haber K."/>
            <person name="Somogyi P."/>
            <person name="Minarovits J."/>
            <person name="Banyai K."/>
        </authorList>
    </citation>
    <scope>NUCLEOTIDE SEQUENCE [LARGE SCALE GENOMIC DNA]</scope>
</reference>
<protein>
    <submittedName>
        <fullName evidence="1">Uncharacterized protein</fullName>
    </submittedName>
</protein>
<dbReference type="EMBL" id="KT206225">
    <property type="protein sequence ID" value="ALA48149.1"/>
    <property type="molecule type" value="Genomic_DNA"/>
</dbReference>
<evidence type="ECO:0000313" key="1">
    <source>
        <dbReference type="EMBL" id="ALA48149.1"/>
    </source>
</evidence>
<accession>A0A0N7E4I0</accession>
<dbReference type="Proteomes" id="UP000203948">
    <property type="component" value="Segment"/>
</dbReference>
<dbReference type="RefSeq" id="YP_009188030.1">
    <property type="nucleotide sequence ID" value="NC_028662.1"/>
</dbReference>
<evidence type="ECO:0000313" key="2">
    <source>
        <dbReference type="Proteomes" id="UP000203948"/>
    </source>
</evidence>
<dbReference type="GeneID" id="26517083"/>
<proteinExistence type="predicted"/>
<organism evidence="1 2">
    <name type="scientific">Mycobacterium phage Phlei</name>
    <dbReference type="NCBI Taxonomy" id="1690684"/>
    <lineage>
        <taxon>Viruses</taxon>
        <taxon>Duplodnaviria</taxon>
        <taxon>Heunggongvirae</taxon>
        <taxon>Uroviricota</taxon>
        <taxon>Caudoviricetes</taxon>
        <taxon>Phleivirus</taxon>
        <taxon>Phleivirus Phlei</taxon>
    </lineage>
</organism>
<dbReference type="OrthoDB" id="21632at10239"/>